<dbReference type="SUPFAM" id="SSF55486">
    <property type="entry name" value="Metalloproteases ('zincins'), catalytic domain"/>
    <property type="match status" value="1"/>
</dbReference>
<protein>
    <submittedName>
        <fullName evidence="1">Uncharacterized protein</fullName>
    </submittedName>
</protein>
<organism evidence="1 2">
    <name type="scientific">Candidatus Borkfalkia faecipullorum</name>
    <dbReference type="NCBI Taxonomy" id="2838510"/>
    <lineage>
        <taxon>Bacteria</taxon>
        <taxon>Bacillati</taxon>
        <taxon>Bacillota</taxon>
        <taxon>Clostridia</taxon>
        <taxon>Christensenellales</taxon>
        <taxon>Christensenellaceae</taxon>
        <taxon>Candidatus Borkfalkia</taxon>
    </lineage>
</organism>
<sequence length="285" mass="31383">MKQMGFEIGALQNELWQVRKQRRFVMRSSEERLHELAENAWSEDSLAQLVRKYGLCDVCDFSGLNISAARVLVNCAIAALYRYPLLRSRFCYLGSQKGYVALVKKFTQCDAETMKALGLQHICGAELARSFGQGLLEFMAEPSRGTGNVLAQAVLAGGFLDGVLLDERDFSTERFREIKESLEESVRIGHFAKDCASVSAVIFHEIGHLLDSLCGVSEGAAVQEAFREGRERKIAKELSAYAATSPAEYVAEGFAECMSSGAPRRAARAVAEAIAKSYQTLEASR</sequence>
<dbReference type="Gene3D" id="3.40.390.10">
    <property type="entry name" value="Collagenase (Catalytic Domain)"/>
    <property type="match status" value="1"/>
</dbReference>
<gene>
    <name evidence="1" type="ORF">H9741_00720</name>
</gene>
<comment type="caution">
    <text evidence="1">The sequence shown here is derived from an EMBL/GenBank/DDBJ whole genome shotgun (WGS) entry which is preliminary data.</text>
</comment>
<evidence type="ECO:0000313" key="2">
    <source>
        <dbReference type="Proteomes" id="UP000824204"/>
    </source>
</evidence>
<dbReference type="EMBL" id="DXFX01000009">
    <property type="protein sequence ID" value="HIX06979.1"/>
    <property type="molecule type" value="Genomic_DNA"/>
</dbReference>
<name>A0A9D1V6L6_9FIRM</name>
<dbReference type="GO" id="GO:0008237">
    <property type="term" value="F:metallopeptidase activity"/>
    <property type="evidence" value="ECO:0007669"/>
    <property type="project" value="InterPro"/>
</dbReference>
<reference evidence="1" key="1">
    <citation type="journal article" date="2021" name="PeerJ">
        <title>Extensive microbial diversity within the chicken gut microbiome revealed by metagenomics and culture.</title>
        <authorList>
            <person name="Gilroy R."/>
            <person name="Ravi A."/>
            <person name="Getino M."/>
            <person name="Pursley I."/>
            <person name="Horton D.L."/>
            <person name="Alikhan N.F."/>
            <person name="Baker D."/>
            <person name="Gharbi K."/>
            <person name="Hall N."/>
            <person name="Watson M."/>
            <person name="Adriaenssens E.M."/>
            <person name="Foster-Nyarko E."/>
            <person name="Jarju S."/>
            <person name="Secka A."/>
            <person name="Antonio M."/>
            <person name="Oren A."/>
            <person name="Chaudhuri R.R."/>
            <person name="La Ragione R."/>
            <person name="Hildebrand F."/>
            <person name="Pallen M.J."/>
        </authorList>
    </citation>
    <scope>NUCLEOTIDE SEQUENCE</scope>
    <source>
        <strain evidence="1">811</strain>
    </source>
</reference>
<dbReference type="AlphaFoldDB" id="A0A9D1V6L6"/>
<evidence type="ECO:0000313" key="1">
    <source>
        <dbReference type="EMBL" id="HIX06979.1"/>
    </source>
</evidence>
<dbReference type="InterPro" id="IPR024079">
    <property type="entry name" value="MetalloPept_cat_dom_sf"/>
</dbReference>
<accession>A0A9D1V6L6</accession>
<reference evidence="1" key="2">
    <citation type="submission" date="2021-04" db="EMBL/GenBank/DDBJ databases">
        <authorList>
            <person name="Gilroy R."/>
        </authorList>
    </citation>
    <scope>NUCLEOTIDE SEQUENCE</scope>
    <source>
        <strain evidence="1">811</strain>
    </source>
</reference>
<proteinExistence type="predicted"/>
<dbReference type="Proteomes" id="UP000824204">
    <property type="component" value="Unassembled WGS sequence"/>
</dbReference>